<accession>A0ABW8HS75</accession>
<feature type="transmembrane region" description="Helical" evidence="6">
    <location>
        <begin position="412"/>
        <end position="430"/>
    </location>
</feature>
<dbReference type="PANTHER" id="PTHR43243">
    <property type="entry name" value="INNER MEMBRANE TRANSPORTER YGJI-RELATED"/>
    <property type="match status" value="1"/>
</dbReference>
<comment type="subcellular location">
    <subcellularLocation>
        <location evidence="1">Membrane</location>
        <topology evidence="1">Multi-pass membrane protein</topology>
    </subcellularLocation>
</comment>
<keyword evidence="2" id="KW-0813">Transport</keyword>
<name>A0ABW8HS75_9BACL</name>
<feature type="transmembrane region" description="Helical" evidence="6">
    <location>
        <begin position="303"/>
        <end position="326"/>
    </location>
</feature>
<feature type="transmembrane region" description="Helical" evidence="6">
    <location>
        <begin position="94"/>
        <end position="112"/>
    </location>
</feature>
<organism evidence="7 8">
    <name type="scientific">Paenibacillus illinoisensis</name>
    <dbReference type="NCBI Taxonomy" id="59845"/>
    <lineage>
        <taxon>Bacteria</taxon>
        <taxon>Bacillati</taxon>
        <taxon>Bacillota</taxon>
        <taxon>Bacilli</taxon>
        <taxon>Bacillales</taxon>
        <taxon>Paenibacillaceae</taxon>
        <taxon>Paenibacillus</taxon>
    </lineage>
</organism>
<dbReference type="Gene3D" id="1.20.1740.10">
    <property type="entry name" value="Amino acid/polyamine transporter I"/>
    <property type="match status" value="1"/>
</dbReference>
<feature type="transmembrane region" description="Helical" evidence="6">
    <location>
        <begin position="62"/>
        <end position="82"/>
    </location>
</feature>
<gene>
    <name evidence="7" type="ORF">ACINKY_06520</name>
</gene>
<evidence type="ECO:0000256" key="3">
    <source>
        <dbReference type="ARBA" id="ARBA00022692"/>
    </source>
</evidence>
<evidence type="ECO:0000313" key="7">
    <source>
        <dbReference type="EMBL" id="MFK0521852.1"/>
    </source>
</evidence>
<evidence type="ECO:0000256" key="6">
    <source>
        <dbReference type="SAM" id="Phobius"/>
    </source>
</evidence>
<keyword evidence="5 6" id="KW-0472">Membrane</keyword>
<feature type="transmembrane region" description="Helical" evidence="6">
    <location>
        <begin position="216"/>
        <end position="238"/>
    </location>
</feature>
<dbReference type="EMBL" id="JBIYSL010000001">
    <property type="protein sequence ID" value="MFK0521852.1"/>
    <property type="molecule type" value="Genomic_DNA"/>
</dbReference>
<proteinExistence type="predicted"/>
<dbReference type="PIRSF" id="PIRSF006060">
    <property type="entry name" value="AA_transporter"/>
    <property type="match status" value="1"/>
</dbReference>
<comment type="caution">
    <text evidence="7">The sequence shown here is derived from an EMBL/GenBank/DDBJ whole genome shotgun (WGS) entry which is preliminary data.</text>
</comment>
<feature type="transmembrane region" description="Helical" evidence="6">
    <location>
        <begin position="436"/>
        <end position="455"/>
    </location>
</feature>
<feature type="transmembrane region" description="Helical" evidence="6">
    <location>
        <begin position="259"/>
        <end position="283"/>
    </location>
</feature>
<keyword evidence="3 6" id="KW-0812">Transmembrane</keyword>
<keyword evidence="4 6" id="KW-1133">Transmembrane helix</keyword>
<dbReference type="InterPro" id="IPR002293">
    <property type="entry name" value="AA/rel_permease1"/>
</dbReference>
<dbReference type="RefSeq" id="WP_402872457.1">
    <property type="nucleotide sequence ID" value="NZ_JBIYSL010000001.1"/>
</dbReference>
<evidence type="ECO:0000313" key="8">
    <source>
        <dbReference type="Proteomes" id="UP001618531"/>
    </source>
</evidence>
<protein>
    <submittedName>
        <fullName evidence="7">Amino acid permease</fullName>
    </submittedName>
</protein>
<dbReference type="Proteomes" id="UP001618531">
    <property type="component" value="Unassembled WGS sequence"/>
</dbReference>
<evidence type="ECO:0000256" key="1">
    <source>
        <dbReference type="ARBA" id="ARBA00004141"/>
    </source>
</evidence>
<feature type="transmembrane region" description="Helical" evidence="6">
    <location>
        <begin position="34"/>
        <end position="56"/>
    </location>
</feature>
<keyword evidence="8" id="KW-1185">Reference proteome</keyword>
<feature type="transmembrane region" description="Helical" evidence="6">
    <location>
        <begin position="356"/>
        <end position="377"/>
    </location>
</feature>
<dbReference type="Pfam" id="PF13520">
    <property type="entry name" value="AA_permease_2"/>
    <property type="match status" value="1"/>
</dbReference>
<feature type="transmembrane region" description="Helical" evidence="6">
    <location>
        <begin position="158"/>
        <end position="176"/>
    </location>
</feature>
<sequence>MSENQKRSSLLRKKPIAFGEENSALKRALGPLDLTTLGVGAIIGTGIFVLTGVAAANYAGPGLVLSFLLAGIICAFAALCYSEFASSVPASGSAYTYSYTAFGEVIAWILGWDLILEYGFASAAVASGWSGYFQSLLSGFGLQLPHSLSSAYNPEKGTYFDVTAAAITLLITFLLTRGVKEAARANGIMVAIKIIVVLIFIGVGVFYVQPSNWQPFLPFGISGVTAGAATVFFAYIGFDAVSTAAEEVKRPQRDLPIGIIASLAICTVLYIVVSLILTGIVPFHMLNVSDPVAFAFEFVNLHGLSWIVALGAITGITTVLLVMMYGQTRLLYSMSRDGLLSPVFSKISGKSQTPATGTWVAGIIIALFSGFISLGHLAELTNIGTLFAFAVVSLGIIVLRKNNPELKRGFKVPLVPWIPILSAIGCIYLMTRLAALTWITFFAWLVIGLIIYFMYGRHYSHLNPLRRGSIAVDQQPVKSKGNK</sequence>
<feature type="transmembrane region" description="Helical" evidence="6">
    <location>
        <begin position="383"/>
        <end position="400"/>
    </location>
</feature>
<evidence type="ECO:0000256" key="5">
    <source>
        <dbReference type="ARBA" id="ARBA00023136"/>
    </source>
</evidence>
<dbReference type="PANTHER" id="PTHR43243:SF4">
    <property type="entry name" value="CATIONIC AMINO ACID TRANSPORTER 4"/>
    <property type="match status" value="1"/>
</dbReference>
<reference evidence="7 8" key="1">
    <citation type="submission" date="2024-11" db="EMBL/GenBank/DDBJ databases">
        <title>Identification and Characterization of a Novel Fosfomycin Bacillithiol Transferase FosB8 in Paenibacillus illinoisensis.</title>
        <authorList>
            <person name="Lu W."/>
        </authorList>
    </citation>
    <scope>NUCLEOTIDE SEQUENCE [LARGE SCALE GENOMIC DNA]</scope>
    <source>
        <strain evidence="7 8">WP77</strain>
    </source>
</reference>
<evidence type="ECO:0000256" key="2">
    <source>
        <dbReference type="ARBA" id="ARBA00022448"/>
    </source>
</evidence>
<feature type="transmembrane region" description="Helical" evidence="6">
    <location>
        <begin position="188"/>
        <end position="210"/>
    </location>
</feature>
<evidence type="ECO:0000256" key="4">
    <source>
        <dbReference type="ARBA" id="ARBA00022989"/>
    </source>
</evidence>